<name>A0A9R1WVT3_LACSA</name>
<sequence length="90" mass="10111">MNQVQIGVLINKITGKITCQVPRWMSSKACVLNSYICLSFKHPELGYVMELGDETDVLQLTHVMSESKKMVHLYLTVVGEEAKEQAVVNN</sequence>
<gene>
    <name evidence="1" type="ORF">LSAT_V11C800433700</name>
</gene>
<evidence type="ECO:0000313" key="1">
    <source>
        <dbReference type="EMBL" id="KAJ0189471.1"/>
    </source>
</evidence>
<evidence type="ECO:0000313" key="2">
    <source>
        <dbReference type="Proteomes" id="UP000235145"/>
    </source>
</evidence>
<proteinExistence type="predicted"/>
<protein>
    <submittedName>
        <fullName evidence="1">Uncharacterized protein</fullName>
    </submittedName>
</protein>
<dbReference type="AlphaFoldDB" id="A0A9R1WVT3"/>
<dbReference type="Proteomes" id="UP000235145">
    <property type="component" value="Unassembled WGS sequence"/>
</dbReference>
<organism evidence="1 2">
    <name type="scientific">Lactuca sativa</name>
    <name type="common">Garden lettuce</name>
    <dbReference type="NCBI Taxonomy" id="4236"/>
    <lineage>
        <taxon>Eukaryota</taxon>
        <taxon>Viridiplantae</taxon>
        <taxon>Streptophyta</taxon>
        <taxon>Embryophyta</taxon>
        <taxon>Tracheophyta</taxon>
        <taxon>Spermatophyta</taxon>
        <taxon>Magnoliopsida</taxon>
        <taxon>eudicotyledons</taxon>
        <taxon>Gunneridae</taxon>
        <taxon>Pentapetalae</taxon>
        <taxon>asterids</taxon>
        <taxon>campanulids</taxon>
        <taxon>Asterales</taxon>
        <taxon>Asteraceae</taxon>
        <taxon>Cichorioideae</taxon>
        <taxon>Cichorieae</taxon>
        <taxon>Lactucinae</taxon>
        <taxon>Lactuca</taxon>
    </lineage>
</organism>
<accession>A0A9R1WVT3</accession>
<comment type="caution">
    <text evidence="1">The sequence shown here is derived from an EMBL/GenBank/DDBJ whole genome shotgun (WGS) entry which is preliminary data.</text>
</comment>
<keyword evidence="2" id="KW-1185">Reference proteome</keyword>
<reference evidence="1 2" key="1">
    <citation type="journal article" date="2017" name="Nat. Commun.">
        <title>Genome assembly with in vitro proximity ligation data and whole-genome triplication in lettuce.</title>
        <authorList>
            <person name="Reyes-Chin-Wo S."/>
            <person name="Wang Z."/>
            <person name="Yang X."/>
            <person name="Kozik A."/>
            <person name="Arikit S."/>
            <person name="Song C."/>
            <person name="Xia L."/>
            <person name="Froenicke L."/>
            <person name="Lavelle D.O."/>
            <person name="Truco M.J."/>
            <person name="Xia R."/>
            <person name="Zhu S."/>
            <person name="Xu C."/>
            <person name="Xu H."/>
            <person name="Xu X."/>
            <person name="Cox K."/>
            <person name="Korf I."/>
            <person name="Meyers B.C."/>
            <person name="Michelmore R.W."/>
        </authorList>
    </citation>
    <scope>NUCLEOTIDE SEQUENCE [LARGE SCALE GENOMIC DNA]</scope>
    <source>
        <strain evidence="2">cv. Salinas</strain>
        <tissue evidence="1">Seedlings</tissue>
    </source>
</reference>
<dbReference type="EMBL" id="NBSK02000008">
    <property type="protein sequence ID" value="KAJ0189471.1"/>
    <property type="molecule type" value="Genomic_DNA"/>
</dbReference>